<feature type="compositionally biased region" description="Pro residues" evidence="1">
    <location>
        <begin position="81"/>
        <end position="98"/>
    </location>
</feature>
<feature type="region of interest" description="Disordered" evidence="1">
    <location>
        <begin position="143"/>
        <end position="203"/>
    </location>
</feature>
<evidence type="ECO:0000313" key="3">
    <source>
        <dbReference type="Proteomes" id="UP000240009"/>
    </source>
</evidence>
<dbReference type="RefSeq" id="WP_105353396.1">
    <property type="nucleotide sequence ID" value="NZ_PUIA01000037.1"/>
</dbReference>
<comment type="caution">
    <text evidence="2">The sequence shown here is derived from an EMBL/GenBank/DDBJ whole genome shotgun (WGS) entry which is preliminary data.</text>
</comment>
<feature type="region of interest" description="Disordered" evidence="1">
    <location>
        <begin position="48"/>
        <end position="107"/>
    </location>
</feature>
<reference evidence="2 3" key="1">
    <citation type="submission" date="2018-02" db="EMBL/GenBank/DDBJ databases">
        <title>Comparative genomes isolates from brazilian mangrove.</title>
        <authorList>
            <person name="Araujo J.E."/>
            <person name="Taketani R.G."/>
            <person name="Silva M.C.P."/>
            <person name="Loureco M.V."/>
            <person name="Andreote F.D."/>
        </authorList>
    </citation>
    <scope>NUCLEOTIDE SEQUENCE [LARGE SCALE GENOMIC DNA]</scope>
    <source>
        <strain evidence="2 3">HEX-2 MGV</strain>
    </source>
</reference>
<dbReference type="OrthoDB" id="302883at2"/>
<dbReference type="Proteomes" id="UP000240009">
    <property type="component" value="Unassembled WGS sequence"/>
</dbReference>
<name>A0A2S8FG28_9BACT</name>
<accession>A0A2S8FG28</accession>
<sequence>MSTNPAQHESPGIQVPTVIVRAEKTFLCTACGTLVEIPADVVGQLSYATKHSPPPTDPPQDAPAGPTFNVFPVFVVDHAPRPQPKASRPPSPKRPQTPPRKTFQGRLIDGLTVPSGRQLDQAFKWISFHLKVLDRQGTEIKRLKKRIQTNTPAKVPCPHPRGHSKQETAQQPPRPPQCEEETHAHEEMSRAPSAPRLKERGPP</sequence>
<feature type="compositionally biased region" description="Pro residues" evidence="1">
    <location>
        <begin position="52"/>
        <end position="61"/>
    </location>
</feature>
<proteinExistence type="predicted"/>
<evidence type="ECO:0000256" key="1">
    <source>
        <dbReference type="SAM" id="MobiDB-lite"/>
    </source>
</evidence>
<organism evidence="2 3">
    <name type="scientific">Blastopirellula marina</name>
    <dbReference type="NCBI Taxonomy" id="124"/>
    <lineage>
        <taxon>Bacteria</taxon>
        <taxon>Pseudomonadati</taxon>
        <taxon>Planctomycetota</taxon>
        <taxon>Planctomycetia</taxon>
        <taxon>Pirellulales</taxon>
        <taxon>Pirellulaceae</taxon>
        <taxon>Blastopirellula</taxon>
    </lineage>
</organism>
<dbReference type="AlphaFoldDB" id="A0A2S8FG28"/>
<dbReference type="EMBL" id="PUIA01000037">
    <property type="protein sequence ID" value="PQO31030.1"/>
    <property type="molecule type" value="Genomic_DNA"/>
</dbReference>
<gene>
    <name evidence="2" type="ORF">C5Y96_11770</name>
</gene>
<feature type="compositionally biased region" description="Basic and acidic residues" evidence="1">
    <location>
        <begin position="180"/>
        <end position="189"/>
    </location>
</feature>
<evidence type="ECO:0000313" key="2">
    <source>
        <dbReference type="EMBL" id="PQO31030.1"/>
    </source>
</evidence>
<protein>
    <submittedName>
        <fullName evidence="2">Uncharacterized protein</fullName>
    </submittedName>
</protein>